<proteinExistence type="predicted"/>
<accession>A0ACB9PMY3</accession>
<dbReference type="Proteomes" id="UP000828941">
    <property type="component" value="Chromosome 4"/>
</dbReference>
<evidence type="ECO:0000313" key="1">
    <source>
        <dbReference type="EMBL" id="KAI4349329.1"/>
    </source>
</evidence>
<gene>
    <name evidence="1" type="ORF">L6164_009930</name>
</gene>
<name>A0ACB9PMY3_BAUVA</name>
<evidence type="ECO:0000313" key="2">
    <source>
        <dbReference type="Proteomes" id="UP000828941"/>
    </source>
</evidence>
<protein>
    <submittedName>
        <fullName evidence="1">Uncharacterized protein</fullName>
    </submittedName>
</protein>
<keyword evidence="2" id="KW-1185">Reference proteome</keyword>
<comment type="caution">
    <text evidence="1">The sequence shown here is derived from an EMBL/GenBank/DDBJ whole genome shotgun (WGS) entry which is preliminary data.</text>
</comment>
<organism evidence="1 2">
    <name type="scientific">Bauhinia variegata</name>
    <name type="common">Purple orchid tree</name>
    <name type="synonym">Phanera variegata</name>
    <dbReference type="NCBI Taxonomy" id="167791"/>
    <lineage>
        <taxon>Eukaryota</taxon>
        <taxon>Viridiplantae</taxon>
        <taxon>Streptophyta</taxon>
        <taxon>Embryophyta</taxon>
        <taxon>Tracheophyta</taxon>
        <taxon>Spermatophyta</taxon>
        <taxon>Magnoliopsida</taxon>
        <taxon>eudicotyledons</taxon>
        <taxon>Gunneridae</taxon>
        <taxon>Pentapetalae</taxon>
        <taxon>rosids</taxon>
        <taxon>fabids</taxon>
        <taxon>Fabales</taxon>
        <taxon>Fabaceae</taxon>
        <taxon>Cercidoideae</taxon>
        <taxon>Cercideae</taxon>
        <taxon>Bauhiniinae</taxon>
        <taxon>Bauhinia</taxon>
    </lineage>
</organism>
<dbReference type="EMBL" id="CM039429">
    <property type="protein sequence ID" value="KAI4349329.1"/>
    <property type="molecule type" value="Genomic_DNA"/>
</dbReference>
<sequence length="144" mass="15934">MPTGRRGGGGPTLPPPSWSESTRGGGLGPRRPNRRTITITMSGNSRARVYGVAKGIKPGIGRLCPPLFCSFSVILWIPNGSFSLGRHSSQLISYRELKELVKLKMAITQQHGRWKSQLQQKKMNWGSIFIKCARTQNYTGGKKH</sequence>
<reference evidence="1 2" key="1">
    <citation type="journal article" date="2022" name="DNA Res.">
        <title>Chromosomal-level genome assembly of the orchid tree Bauhinia variegata (Leguminosae; Cercidoideae) supports the allotetraploid origin hypothesis of Bauhinia.</title>
        <authorList>
            <person name="Zhong Y."/>
            <person name="Chen Y."/>
            <person name="Zheng D."/>
            <person name="Pang J."/>
            <person name="Liu Y."/>
            <person name="Luo S."/>
            <person name="Meng S."/>
            <person name="Qian L."/>
            <person name="Wei D."/>
            <person name="Dai S."/>
            <person name="Zhou R."/>
        </authorList>
    </citation>
    <scope>NUCLEOTIDE SEQUENCE [LARGE SCALE GENOMIC DNA]</scope>
    <source>
        <strain evidence="1">BV-YZ2020</strain>
    </source>
</reference>